<evidence type="ECO:0000313" key="1">
    <source>
        <dbReference type="EMBL" id="KXS13941.1"/>
    </source>
</evidence>
<sequence length="553" mass="62048">MDEEVESIDESHELITSYKVWVVSHVALNAFLEKVCVDCPNDMIATLGRDWLPRLGPALSARLAGLLEKGNQLVPLFGVHKVWEHVKRCIGTEPPFVNPSATTWAKEKHWETLGDLRRFEKKLKDTVNNMNDAQAKALLAKSFFAFVNRSNAIEGDLLRTCLGVQRNADSNPFTATWLLCRFYGAKFVVLDVHKSCFRNDWQSFCQSLNSSELGIRMIHRLHPDYERYKTLREEYVLPFMGVTEARQNLHVMKEAMKIAQAKARGDDVTVLVAPPRVPVLHDRDKNSPRYAKTLLRATVLTLACELFEPILASMCKELKGVDMKNRHVSAEEQRPLLSAVLVGLPFSSENMLATIYDDDSLRVFLEVHHLRSAPLSYKVWSTTQKDIDGALSTCIQTIALKVAGQKKVFDPFSALPNVVFPIGKKTTVEPLRESILASKAWLEGGASVSAVQFLEKRLELLGLNGIISIEPESLLSVVGLDNATLQTNPMLIVNHQPILSRQELILFAQDYGISMDDIITFPLAPSSSDTKPMFPQMRNIMGAVLVQHQVDFD</sequence>
<protein>
    <submittedName>
        <fullName evidence="1">Uncharacterized protein</fullName>
    </submittedName>
</protein>
<accession>A0A139AAT8</accession>
<dbReference type="Proteomes" id="UP000070544">
    <property type="component" value="Unassembled WGS sequence"/>
</dbReference>
<gene>
    <name evidence="1" type="ORF">M427DRAFT_146320</name>
</gene>
<organism evidence="1 2">
    <name type="scientific">Gonapodya prolifera (strain JEL478)</name>
    <name type="common">Monoblepharis prolifera</name>
    <dbReference type="NCBI Taxonomy" id="1344416"/>
    <lineage>
        <taxon>Eukaryota</taxon>
        <taxon>Fungi</taxon>
        <taxon>Fungi incertae sedis</taxon>
        <taxon>Chytridiomycota</taxon>
        <taxon>Chytridiomycota incertae sedis</taxon>
        <taxon>Monoblepharidomycetes</taxon>
        <taxon>Monoblepharidales</taxon>
        <taxon>Gonapodyaceae</taxon>
        <taxon>Gonapodya</taxon>
    </lineage>
</organism>
<dbReference type="EMBL" id="KQ965773">
    <property type="protein sequence ID" value="KXS13941.1"/>
    <property type="molecule type" value="Genomic_DNA"/>
</dbReference>
<proteinExistence type="predicted"/>
<reference evidence="1 2" key="1">
    <citation type="journal article" date="2015" name="Genome Biol. Evol.">
        <title>Phylogenomic analyses indicate that early fungi evolved digesting cell walls of algal ancestors of land plants.</title>
        <authorList>
            <person name="Chang Y."/>
            <person name="Wang S."/>
            <person name="Sekimoto S."/>
            <person name="Aerts A.L."/>
            <person name="Choi C."/>
            <person name="Clum A."/>
            <person name="LaButti K.M."/>
            <person name="Lindquist E.A."/>
            <person name="Yee Ngan C."/>
            <person name="Ohm R.A."/>
            <person name="Salamov A.A."/>
            <person name="Grigoriev I.V."/>
            <person name="Spatafora J.W."/>
            <person name="Berbee M.L."/>
        </authorList>
    </citation>
    <scope>NUCLEOTIDE SEQUENCE [LARGE SCALE GENOMIC DNA]</scope>
    <source>
        <strain evidence="1 2">JEL478</strain>
    </source>
</reference>
<dbReference type="AlphaFoldDB" id="A0A139AAT8"/>
<keyword evidence="2" id="KW-1185">Reference proteome</keyword>
<evidence type="ECO:0000313" key="2">
    <source>
        <dbReference type="Proteomes" id="UP000070544"/>
    </source>
</evidence>
<name>A0A139AAT8_GONPJ</name>